<reference evidence="4" key="1">
    <citation type="submission" date="2025-08" db="UniProtKB">
        <authorList>
            <consortium name="RefSeq"/>
        </authorList>
    </citation>
    <scope>IDENTIFICATION</scope>
    <source>
        <tissue evidence="4">Whole sample</tissue>
    </source>
</reference>
<feature type="chain" id="PRO_5034862214" evidence="1">
    <location>
        <begin position="22"/>
        <end position="270"/>
    </location>
</feature>
<organism evidence="3 4">
    <name type="scientific">Crassostrea virginica</name>
    <name type="common">Eastern oyster</name>
    <dbReference type="NCBI Taxonomy" id="6565"/>
    <lineage>
        <taxon>Eukaryota</taxon>
        <taxon>Metazoa</taxon>
        <taxon>Spiralia</taxon>
        <taxon>Lophotrochozoa</taxon>
        <taxon>Mollusca</taxon>
        <taxon>Bivalvia</taxon>
        <taxon>Autobranchia</taxon>
        <taxon>Pteriomorphia</taxon>
        <taxon>Ostreida</taxon>
        <taxon>Ostreoidea</taxon>
        <taxon>Ostreidae</taxon>
        <taxon>Crassostrea</taxon>
    </lineage>
</organism>
<proteinExistence type="predicted"/>
<dbReference type="InterPro" id="IPR000742">
    <property type="entry name" value="EGF"/>
</dbReference>
<gene>
    <name evidence="4" type="primary">LOC111099126</name>
</gene>
<sequence>MTCIRGCIVFSLLLYVTGVQGTDIQNKCVIIQDKESIDVPFDIPSFLANADKAQCQVHKADKRNLRCGQTDVYIKPECVCSFHNVYEAVYHGYSSCPPGSETDLVTKLKCAVCEKYSLNNNGSCINGGRLTCRGGEVAPEITCQCPPNYEGKFCEKMIENVTRICHRISKYSTHWLPDCASTGQDCITYSRNKIYAYKCNETYDPQDREGLPLCIDTEDLTIRPSMSPTSGQSVTQSSHITSDAKSVHRLSILKGYWAFYFYLKFIDIGS</sequence>
<keyword evidence="1" id="KW-0732">Signal</keyword>
<dbReference type="PROSITE" id="PS00022">
    <property type="entry name" value="EGF_1"/>
    <property type="match status" value="1"/>
</dbReference>
<dbReference type="GeneID" id="111099126"/>
<feature type="signal peptide" evidence="1">
    <location>
        <begin position="1"/>
        <end position="21"/>
    </location>
</feature>
<evidence type="ECO:0000313" key="4">
    <source>
        <dbReference type="RefSeq" id="XP_022286208.1"/>
    </source>
</evidence>
<dbReference type="RefSeq" id="XP_022286208.1">
    <property type="nucleotide sequence ID" value="XM_022430500.1"/>
</dbReference>
<dbReference type="OrthoDB" id="6188462at2759"/>
<evidence type="ECO:0000259" key="2">
    <source>
        <dbReference type="PROSITE" id="PS00022"/>
    </source>
</evidence>
<dbReference type="KEGG" id="cvn:111099126"/>
<evidence type="ECO:0000256" key="1">
    <source>
        <dbReference type="SAM" id="SignalP"/>
    </source>
</evidence>
<keyword evidence="3" id="KW-1185">Reference proteome</keyword>
<accession>A0A8B8A6A4</accession>
<dbReference type="Proteomes" id="UP000694844">
    <property type="component" value="Chromosome 5"/>
</dbReference>
<evidence type="ECO:0000313" key="3">
    <source>
        <dbReference type="Proteomes" id="UP000694844"/>
    </source>
</evidence>
<dbReference type="AlphaFoldDB" id="A0A8B8A6A4"/>
<name>A0A8B8A6A4_CRAVI</name>
<dbReference type="SUPFAM" id="SSF57196">
    <property type="entry name" value="EGF/Laminin"/>
    <property type="match status" value="1"/>
</dbReference>
<protein>
    <submittedName>
        <fullName evidence="4">Uncharacterized protein LOC111099126</fullName>
    </submittedName>
</protein>
<feature type="domain" description="EGF-like" evidence="2">
    <location>
        <begin position="143"/>
        <end position="154"/>
    </location>
</feature>
<dbReference type="Gene3D" id="2.10.25.10">
    <property type="entry name" value="Laminin"/>
    <property type="match status" value="1"/>
</dbReference>